<feature type="transmembrane region" description="Helical" evidence="8">
    <location>
        <begin position="120"/>
        <end position="139"/>
    </location>
</feature>
<evidence type="ECO:0000256" key="4">
    <source>
        <dbReference type="ARBA" id="ARBA00022544"/>
    </source>
</evidence>
<dbReference type="PANTHER" id="PTHR34975:SF2">
    <property type="entry name" value="SPORE GERMINATION PROTEIN A2"/>
    <property type="match status" value="1"/>
</dbReference>
<dbReference type="RefSeq" id="WP_206782715.1">
    <property type="nucleotide sequence ID" value="NZ_CM125968.1"/>
</dbReference>
<evidence type="ECO:0000256" key="1">
    <source>
        <dbReference type="ARBA" id="ARBA00004141"/>
    </source>
</evidence>
<evidence type="ECO:0000256" key="2">
    <source>
        <dbReference type="ARBA" id="ARBA00007998"/>
    </source>
</evidence>
<comment type="caution">
    <text evidence="9">The sequence shown here is derived from an EMBL/GenBank/DDBJ whole genome shotgun (WGS) entry which is preliminary data.</text>
</comment>
<feature type="transmembrane region" description="Helical" evidence="8">
    <location>
        <begin position="337"/>
        <end position="358"/>
    </location>
</feature>
<dbReference type="InterPro" id="IPR004761">
    <property type="entry name" value="Spore_GerAB"/>
</dbReference>
<keyword evidence="7 8" id="KW-0472">Membrane</keyword>
<keyword evidence="4" id="KW-0309">Germination</keyword>
<comment type="similarity">
    <text evidence="2">Belongs to the amino acid-polyamine-organocation (APC) superfamily. Spore germination protein (SGP) (TC 2.A.3.9) family.</text>
</comment>
<accession>A0A8I1MFT1</accession>
<feature type="transmembrane region" description="Helical" evidence="8">
    <location>
        <begin position="217"/>
        <end position="242"/>
    </location>
</feature>
<evidence type="ECO:0000256" key="5">
    <source>
        <dbReference type="ARBA" id="ARBA00022692"/>
    </source>
</evidence>
<feature type="transmembrane region" description="Helical" evidence="8">
    <location>
        <begin position="12"/>
        <end position="30"/>
    </location>
</feature>
<feature type="transmembrane region" description="Helical" evidence="8">
    <location>
        <begin position="148"/>
        <end position="166"/>
    </location>
</feature>
<feature type="transmembrane region" description="Helical" evidence="8">
    <location>
        <begin position="191"/>
        <end position="208"/>
    </location>
</feature>
<sequence>MHQEAVIISPKQFFIISIMFLVGDGILYVPTIVATSAKEDSWIVGIISIVETIFIVWGYAKLANGMKNQSLPDYLEKELGKWGAKLLLLLFIAYILVDIGLMVYEIGSFLITIILPETPIESISLALLIVISFGVKLGIETMSRASEILFPWFFGLFILLIVFNIPNVQLENFQPFLQRGSAPIFEANMQLLPYVFKMIILIAIFPFVRNQKAATKAYVLGSTGGILMLSIVIVIALLVFGVQTMTSEVFPSYLLGQEISIGGFFQRIEVIMAIIWFISVFFKVAFCFLIFNFILASVVGIEDHRLLTLPLAFTLIPLCLAFFPNTVYLVEFIVTTWLSYSITFGVLLPFLVGGFIILKKQLHKQ</sequence>
<dbReference type="Pfam" id="PF03845">
    <property type="entry name" value="Spore_permease"/>
    <property type="match status" value="1"/>
</dbReference>
<evidence type="ECO:0000256" key="6">
    <source>
        <dbReference type="ARBA" id="ARBA00022989"/>
    </source>
</evidence>
<organism evidence="9 10">
    <name type="scientific">Priestia flexa</name>
    <dbReference type="NCBI Taxonomy" id="86664"/>
    <lineage>
        <taxon>Bacteria</taxon>
        <taxon>Bacillati</taxon>
        <taxon>Bacillota</taxon>
        <taxon>Bacilli</taxon>
        <taxon>Bacillales</taxon>
        <taxon>Bacillaceae</taxon>
        <taxon>Priestia</taxon>
    </lineage>
</organism>
<dbReference type="GO" id="GO:0009847">
    <property type="term" value="P:spore germination"/>
    <property type="evidence" value="ECO:0007669"/>
    <property type="project" value="InterPro"/>
</dbReference>
<gene>
    <name evidence="9" type="ORF">JF537_12270</name>
</gene>
<protein>
    <submittedName>
        <fullName evidence="9">Endospore germination permease</fullName>
    </submittedName>
</protein>
<keyword evidence="6 8" id="KW-1133">Transmembrane helix</keyword>
<keyword evidence="3" id="KW-0813">Transport</keyword>
<reference evidence="9" key="1">
    <citation type="submission" date="2020-12" db="EMBL/GenBank/DDBJ databases">
        <title>PHA producing bacteria isolated from mangrove.</title>
        <authorList>
            <person name="Zheng W."/>
            <person name="Yu S."/>
            <person name="Huang Y."/>
        </authorList>
    </citation>
    <scope>NUCLEOTIDE SEQUENCE</scope>
    <source>
        <strain evidence="9">GN22-4</strain>
    </source>
</reference>
<name>A0A8I1MFT1_9BACI</name>
<comment type="subcellular location">
    <subcellularLocation>
        <location evidence="1">Membrane</location>
        <topology evidence="1">Multi-pass membrane protein</topology>
    </subcellularLocation>
</comment>
<evidence type="ECO:0000256" key="3">
    <source>
        <dbReference type="ARBA" id="ARBA00022448"/>
    </source>
</evidence>
<feature type="transmembrane region" description="Helical" evidence="8">
    <location>
        <begin position="42"/>
        <end position="60"/>
    </location>
</feature>
<evidence type="ECO:0000313" key="10">
    <source>
        <dbReference type="Proteomes" id="UP000664578"/>
    </source>
</evidence>
<proteinExistence type="inferred from homology"/>
<feature type="transmembrane region" description="Helical" evidence="8">
    <location>
        <begin position="86"/>
        <end position="114"/>
    </location>
</feature>
<dbReference type="GO" id="GO:0016020">
    <property type="term" value="C:membrane"/>
    <property type="evidence" value="ECO:0007669"/>
    <property type="project" value="UniProtKB-SubCell"/>
</dbReference>
<evidence type="ECO:0000256" key="7">
    <source>
        <dbReference type="ARBA" id="ARBA00023136"/>
    </source>
</evidence>
<dbReference type="PANTHER" id="PTHR34975">
    <property type="entry name" value="SPORE GERMINATION PROTEIN A2"/>
    <property type="match status" value="1"/>
</dbReference>
<evidence type="ECO:0000313" key="9">
    <source>
        <dbReference type="EMBL" id="MBN8252345.1"/>
    </source>
</evidence>
<feature type="transmembrane region" description="Helical" evidence="8">
    <location>
        <begin position="270"/>
        <end position="294"/>
    </location>
</feature>
<feature type="transmembrane region" description="Helical" evidence="8">
    <location>
        <begin position="306"/>
        <end position="325"/>
    </location>
</feature>
<keyword evidence="5 8" id="KW-0812">Transmembrane</keyword>
<dbReference type="Proteomes" id="UP000664578">
    <property type="component" value="Unassembled WGS sequence"/>
</dbReference>
<dbReference type="NCBIfam" id="TIGR00912">
    <property type="entry name" value="2A0309"/>
    <property type="match status" value="1"/>
</dbReference>
<dbReference type="EMBL" id="JAEMWV010000005">
    <property type="protein sequence ID" value="MBN8252345.1"/>
    <property type="molecule type" value="Genomic_DNA"/>
</dbReference>
<evidence type="ECO:0000256" key="8">
    <source>
        <dbReference type="SAM" id="Phobius"/>
    </source>
</evidence>
<dbReference type="AlphaFoldDB" id="A0A8I1MFT1"/>